<keyword evidence="2" id="KW-0812">Transmembrane</keyword>
<dbReference type="AlphaFoldDB" id="A0A9D4JXM8"/>
<proteinExistence type="predicted"/>
<keyword evidence="2" id="KW-1133">Transmembrane helix</keyword>
<feature type="transmembrane region" description="Helical" evidence="2">
    <location>
        <begin position="14"/>
        <end position="36"/>
    </location>
</feature>
<gene>
    <name evidence="3" type="ORF">DPMN_126106</name>
</gene>
<evidence type="ECO:0000256" key="1">
    <source>
        <dbReference type="SAM" id="MobiDB-lite"/>
    </source>
</evidence>
<protein>
    <submittedName>
        <fullName evidence="3">Uncharacterized protein</fullName>
    </submittedName>
</protein>
<reference evidence="3" key="2">
    <citation type="submission" date="2020-11" db="EMBL/GenBank/DDBJ databases">
        <authorList>
            <person name="McCartney M.A."/>
            <person name="Auch B."/>
            <person name="Kono T."/>
            <person name="Mallez S."/>
            <person name="Becker A."/>
            <person name="Gohl D.M."/>
            <person name="Silverstein K.A.T."/>
            <person name="Koren S."/>
            <person name="Bechman K.B."/>
            <person name="Herman A."/>
            <person name="Abrahante J.E."/>
            <person name="Garbe J."/>
        </authorList>
    </citation>
    <scope>NUCLEOTIDE SEQUENCE</scope>
    <source>
        <strain evidence="3">Duluth1</strain>
        <tissue evidence="3">Whole animal</tissue>
    </source>
</reference>
<feature type="region of interest" description="Disordered" evidence="1">
    <location>
        <begin position="356"/>
        <end position="376"/>
    </location>
</feature>
<evidence type="ECO:0000256" key="2">
    <source>
        <dbReference type="SAM" id="Phobius"/>
    </source>
</evidence>
<keyword evidence="4" id="KW-1185">Reference proteome</keyword>
<dbReference type="EMBL" id="JAIWYP010000005">
    <property type="protein sequence ID" value="KAH3824272.1"/>
    <property type="molecule type" value="Genomic_DNA"/>
</dbReference>
<accession>A0A9D4JXM8</accession>
<name>A0A9D4JXM8_DREPO</name>
<evidence type="ECO:0000313" key="4">
    <source>
        <dbReference type="Proteomes" id="UP000828390"/>
    </source>
</evidence>
<sequence length="426" mass="47009">MAFDRNTTKINSNVVAIMATAGPFIVLDIGLLLFVCRKKLNICQKRKTCNGQSIDLASVRFTGCTVDIEQEHDALRFHNVTSVDVSAPDDITTSSCTGYPNMRQDCESAATLQTLDTDDDPLYSFVQNNEANRSQDGACGYNENRNIQSSDIFHNEDDDPSYSTVCKRNPLYTTVNNDDVVYTTVKKNKPGPAFNKNPPQCTQFNNNDPLCSSVNKGDHLTRVVKALLEQMHRNQSHNKTVNADNDLLNQTANGPIGSSVNCADNITEDVCTSSIPTEPLNEGVYNEDPSYAVVKKKYPIDMTNTDLNSEVPPASVLSTSLFPMYSKVNKTKVIGKSGTDDSSARNLTDEYPYSVVHRSKGKNTGKSGTDDSSARSMIDDYPYSVVHKSKGNYTNPELFTSKQTVIMNRPIRSNDLRIPNNESSSK</sequence>
<dbReference type="Proteomes" id="UP000828390">
    <property type="component" value="Unassembled WGS sequence"/>
</dbReference>
<organism evidence="3 4">
    <name type="scientific">Dreissena polymorpha</name>
    <name type="common">Zebra mussel</name>
    <name type="synonym">Mytilus polymorpha</name>
    <dbReference type="NCBI Taxonomy" id="45954"/>
    <lineage>
        <taxon>Eukaryota</taxon>
        <taxon>Metazoa</taxon>
        <taxon>Spiralia</taxon>
        <taxon>Lophotrochozoa</taxon>
        <taxon>Mollusca</taxon>
        <taxon>Bivalvia</taxon>
        <taxon>Autobranchia</taxon>
        <taxon>Heteroconchia</taxon>
        <taxon>Euheterodonta</taxon>
        <taxon>Imparidentia</taxon>
        <taxon>Neoheterodontei</taxon>
        <taxon>Myida</taxon>
        <taxon>Dreissenoidea</taxon>
        <taxon>Dreissenidae</taxon>
        <taxon>Dreissena</taxon>
    </lineage>
</organism>
<reference evidence="3" key="1">
    <citation type="journal article" date="2019" name="bioRxiv">
        <title>The Genome of the Zebra Mussel, Dreissena polymorpha: A Resource for Invasive Species Research.</title>
        <authorList>
            <person name="McCartney M.A."/>
            <person name="Auch B."/>
            <person name="Kono T."/>
            <person name="Mallez S."/>
            <person name="Zhang Y."/>
            <person name="Obille A."/>
            <person name="Becker A."/>
            <person name="Abrahante J.E."/>
            <person name="Garbe J."/>
            <person name="Badalamenti J.P."/>
            <person name="Herman A."/>
            <person name="Mangelson H."/>
            <person name="Liachko I."/>
            <person name="Sullivan S."/>
            <person name="Sone E.D."/>
            <person name="Koren S."/>
            <person name="Silverstein K.A.T."/>
            <person name="Beckman K.B."/>
            <person name="Gohl D.M."/>
        </authorList>
    </citation>
    <scope>NUCLEOTIDE SEQUENCE</scope>
    <source>
        <strain evidence="3">Duluth1</strain>
        <tissue evidence="3">Whole animal</tissue>
    </source>
</reference>
<evidence type="ECO:0000313" key="3">
    <source>
        <dbReference type="EMBL" id="KAH3824272.1"/>
    </source>
</evidence>
<comment type="caution">
    <text evidence="3">The sequence shown here is derived from an EMBL/GenBank/DDBJ whole genome shotgun (WGS) entry which is preliminary data.</text>
</comment>
<keyword evidence="2" id="KW-0472">Membrane</keyword>